<evidence type="ECO:0000313" key="3">
    <source>
        <dbReference type="Proteomes" id="UP000243106"/>
    </source>
</evidence>
<dbReference type="RefSeq" id="WP_425438927.1">
    <property type="nucleotide sequence ID" value="NZ_FOXV01000001.1"/>
</dbReference>
<dbReference type="AlphaFoldDB" id="A0A1I5UUA4"/>
<gene>
    <name evidence="2" type="ORF">SAMN05421853_101153</name>
</gene>
<dbReference type="EMBL" id="FOXV01000001">
    <property type="protein sequence ID" value="SFP98306.1"/>
    <property type="molecule type" value="Genomic_DNA"/>
</dbReference>
<dbReference type="SUPFAM" id="SSF56112">
    <property type="entry name" value="Protein kinase-like (PK-like)"/>
    <property type="match status" value="1"/>
</dbReference>
<dbReference type="InterPro" id="IPR041726">
    <property type="entry name" value="ACAD10_11_N"/>
</dbReference>
<dbReference type="InterPro" id="IPR011009">
    <property type="entry name" value="Kinase-like_dom_sf"/>
</dbReference>
<dbReference type="InterPro" id="IPR002575">
    <property type="entry name" value="Aminoglycoside_PTrfase"/>
</dbReference>
<organism evidence="2 3">
    <name type="scientific">Roseivivax halotolerans</name>
    <dbReference type="NCBI Taxonomy" id="93684"/>
    <lineage>
        <taxon>Bacteria</taxon>
        <taxon>Pseudomonadati</taxon>
        <taxon>Pseudomonadota</taxon>
        <taxon>Alphaproteobacteria</taxon>
        <taxon>Rhodobacterales</taxon>
        <taxon>Roseobacteraceae</taxon>
        <taxon>Roseivivax</taxon>
    </lineage>
</organism>
<dbReference type="Proteomes" id="UP000243106">
    <property type="component" value="Unassembled WGS sequence"/>
</dbReference>
<keyword evidence="2" id="KW-0418">Kinase</keyword>
<dbReference type="PANTHER" id="PTHR47829:SF3">
    <property type="entry name" value="AMINOGLYCOSIDE PHOSPHOTRANSFERASE DOMAIN-CONTAINING PROTEIN"/>
    <property type="match status" value="1"/>
</dbReference>
<proteinExistence type="predicted"/>
<name>A0A1I5UUA4_9RHOB</name>
<dbReference type="CDD" id="cd05154">
    <property type="entry name" value="ACAD10_11_N-like"/>
    <property type="match status" value="1"/>
</dbReference>
<keyword evidence="3" id="KW-1185">Reference proteome</keyword>
<protein>
    <submittedName>
        <fullName evidence="2">Predicted kinase, aminoglycoside phosphotransferase (APT) family</fullName>
    </submittedName>
</protein>
<dbReference type="Pfam" id="PF01636">
    <property type="entry name" value="APH"/>
    <property type="match status" value="1"/>
</dbReference>
<dbReference type="InterPro" id="IPR052898">
    <property type="entry name" value="ACAD10-like"/>
</dbReference>
<feature type="domain" description="Aminoglycoside phosphotransferase" evidence="1">
    <location>
        <begin position="26"/>
        <end position="249"/>
    </location>
</feature>
<dbReference type="STRING" id="93684.SAMN05421853_101153"/>
<evidence type="ECO:0000259" key="1">
    <source>
        <dbReference type="Pfam" id="PF01636"/>
    </source>
</evidence>
<accession>A0A1I5UUA4</accession>
<sequence length="338" mass="37334">MSDLDLSAVSAWMAENVEGYRGPLSATKFEVGQSNPTFRLNAGSGSYVLRRKPEGALLKSAHAVDREFRVQKALWATDVPVPRVLALCEDESVIGSMFYVMEHVSGRNIAEPSMTDLVPGERAEIAREMARVLAAIHDVDLDAAGLSDYGPPGHYYARQLKRWAGQYEASETEHLPQMDRLIARLGEEMPEDDGTRTLVHGDYRIDNLLFEQEGTSCRAVLDWELSTLGHPFADLAAVIMQWQMPPGAEGRGLAGLDRDALGLPSDDAFIEMYCEARGIARPERFGYYVAFSFFRMGAILQGVKRRALDGNASNPESGLRLGAYVPRFAEMGLAWLDS</sequence>
<evidence type="ECO:0000313" key="2">
    <source>
        <dbReference type="EMBL" id="SFP98306.1"/>
    </source>
</evidence>
<keyword evidence="2" id="KW-0808">Transferase</keyword>
<dbReference type="GO" id="GO:0016301">
    <property type="term" value="F:kinase activity"/>
    <property type="evidence" value="ECO:0007669"/>
    <property type="project" value="UniProtKB-KW"/>
</dbReference>
<dbReference type="Gene3D" id="3.30.200.20">
    <property type="entry name" value="Phosphorylase Kinase, domain 1"/>
    <property type="match status" value="1"/>
</dbReference>
<dbReference type="Gene3D" id="3.90.1200.10">
    <property type="match status" value="1"/>
</dbReference>
<reference evidence="3" key="1">
    <citation type="submission" date="2016-10" db="EMBL/GenBank/DDBJ databases">
        <authorList>
            <person name="Varghese N."/>
            <person name="Submissions S."/>
        </authorList>
    </citation>
    <scope>NUCLEOTIDE SEQUENCE [LARGE SCALE GENOMIC DNA]</scope>
    <source>
        <strain evidence="3">JCM 10271</strain>
    </source>
</reference>
<dbReference type="PANTHER" id="PTHR47829">
    <property type="entry name" value="HYDROLASE, PUTATIVE (AFU_ORTHOLOGUE AFUA_1G12880)-RELATED"/>
    <property type="match status" value="1"/>
</dbReference>